<evidence type="ECO:0000256" key="1">
    <source>
        <dbReference type="SAM" id="MobiDB-lite"/>
    </source>
</evidence>
<feature type="compositionally biased region" description="Basic and acidic residues" evidence="1">
    <location>
        <begin position="1"/>
        <end position="12"/>
    </location>
</feature>
<evidence type="ECO:0000256" key="2">
    <source>
        <dbReference type="SAM" id="Phobius"/>
    </source>
</evidence>
<dbReference type="AlphaFoldDB" id="A0A2W5WUF0"/>
<evidence type="ECO:0000313" key="3">
    <source>
        <dbReference type="EMBL" id="PZR51856.1"/>
    </source>
</evidence>
<keyword evidence="2" id="KW-1133">Transmembrane helix</keyword>
<evidence type="ECO:0000313" key="4">
    <source>
        <dbReference type="Proteomes" id="UP000248783"/>
    </source>
</evidence>
<keyword evidence="2" id="KW-0812">Transmembrane</keyword>
<protein>
    <recommendedName>
        <fullName evidence="5">Pilus assembly protein</fullName>
    </recommendedName>
</protein>
<comment type="caution">
    <text evidence="3">The sequence shown here is derived from an EMBL/GenBank/DDBJ whole genome shotgun (WGS) entry which is preliminary data.</text>
</comment>
<evidence type="ECO:0008006" key="5">
    <source>
        <dbReference type="Google" id="ProtNLM"/>
    </source>
</evidence>
<dbReference type="Proteomes" id="UP000248783">
    <property type="component" value="Unassembled WGS sequence"/>
</dbReference>
<reference evidence="3 4" key="1">
    <citation type="submission" date="2018-06" db="EMBL/GenBank/DDBJ databases">
        <title>Whole genome sequencing of a novel hydrocarbon degrading bacterial strain, PW21 isolated from oil contaminated produced water sample.</title>
        <authorList>
            <person name="Nagkirti P."/>
            <person name="Shaikh A."/>
            <person name="Gowdaman V."/>
            <person name="Engineer A.E."/>
            <person name="Dagar S."/>
            <person name="Dhakephalkar P.K."/>
        </authorList>
    </citation>
    <scope>NUCLEOTIDE SEQUENCE [LARGE SCALE GENOMIC DNA]</scope>
    <source>
        <strain evidence="3 4">PW21</strain>
    </source>
</reference>
<proteinExistence type="predicted"/>
<keyword evidence="2" id="KW-0472">Membrane</keyword>
<dbReference type="EMBL" id="QKWH01000015">
    <property type="protein sequence ID" value="PZR51856.1"/>
    <property type="molecule type" value="Genomic_DNA"/>
</dbReference>
<feature type="compositionally biased region" description="Low complexity" evidence="1">
    <location>
        <begin position="30"/>
        <end position="46"/>
    </location>
</feature>
<gene>
    <name evidence="3" type="ORF">DNL40_14695</name>
</gene>
<accession>A0A2W5WUF0</accession>
<feature type="compositionally biased region" description="Basic and acidic residues" evidence="1">
    <location>
        <begin position="63"/>
        <end position="73"/>
    </location>
</feature>
<sequence>MPARPGRRDVRLHGPRSHPGGPPGRHRRAVGVVARARGRAGRLPAGPAQPPRRGGRLLPLGERPGRRDGRRAPPDAGGDAFRLGRHGGPAGGEGAVRRRERGSATLEILGLVPLVVVAAIALVQVCAFAYTVSGANQASRDGARALSTGSGYVQVAQAVDRSLPGSLRASTVRVESGERVVVRVPVPRVGPFPAMTVERAATMPRTSS</sequence>
<feature type="transmembrane region" description="Helical" evidence="2">
    <location>
        <begin position="108"/>
        <end position="130"/>
    </location>
</feature>
<keyword evidence="4" id="KW-1185">Reference proteome</keyword>
<name>A0A2W5WUF0_9MICO</name>
<feature type="region of interest" description="Disordered" evidence="1">
    <location>
        <begin position="1"/>
        <end position="97"/>
    </location>
</feature>
<organism evidence="3 4">
    <name type="scientific">Xylanimonas oleitrophica</name>
    <dbReference type="NCBI Taxonomy" id="2607479"/>
    <lineage>
        <taxon>Bacteria</taxon>
        <taxon>Bacillati</taxon>
        <taxon>Actinomycetota</taxon>
        <taxon>Actinomycetes</taxon>
        <taxon>Micrococcales</taxon>
        <taxon>Promicromonosporaceae</taxon>
        <taxon>Xylanimonas</taxon>
    </lineage>
</organism>